<dbReference type="InterPro" id="IPR007059">
    <property type="entry name" value="DmsC"/>
</dbReference>
<feature type="transmembrane region" description="Helical" evidence="1">
    <location>
        <begin position="84"/>
        <end position="103"/>
    </location>
</feature>
<dbReference type="GO" id="GO:0005886">
    <property type="term" value="C:plasma membrane"/>
    <property type="evidence" value="ECO:0007669"/>
    <property type="project" value="TreeGrafter"/>
</dbReference>
<dbReference type="OrthoDB" id="5520897at2"/>
<evidence type="ECO:0000256" key="1">
    <source>
        <dbReference type="SAM" id="Phobius"/>
    </source>
</evidence>
<organism evidence="2 3">
    <name type="scientific">Thiothrix eikelboomii</name>
    <dbReference type="NCBI Taxonomy" id="92487"/>
    <lineage>
        <taxon>Bacteria</taxon>
        <taxon>Pseudomonadati</taxon>
        <taxon>Pseudomonadota</taxon>
        <taxon>Gammaproteobacteria</taxon>
        <taxon>Thiotrichales</taxon>
        <taxon>Thiotrichaceae</taxon>
        <taxon>Thiothrix</taxon>
    </lineage>
</organism>
<feature type="transmembrane region" description="Helical" evidence="1">
    <location>
        <begin position="41"/>
        <end position="63"/>
    </location>
</feature>
<gene>
    <name evidence="2" type="ORF">SAMN02745130_02591</name>
</gene>
<keyword evidence="3" id="KW-1185">Reference proteome</keyword>
<dbReference type="EMBL" id="FUYB01000013">
    <property type="protein sequence ID" value="SKA85192.1"/>
    <property type="molecule type" value="Genomic_DNA"/>
</dbReference>
<dbReference type="PANTHER" id="PTHR38095">
    <property type="entry name" value="ANAEROBIC DIMETHYL SULFOXIDE REDUCTASE CHAIN YNFH"/>
    <property type="match status" value="1"/>
</dbReference>
<feature type="transmembrane region" description="Helical" evidence="1">
    <location>
        <begin position="178"/>
        <end position="201"/>
    </location>
</feature>
<dbReference type="Proteomes" id="UP000190460">
    <property type="component" value="Unassembled WGS sequence"/>
</dbReference>
<evidence type="ECO:0000313" key="3">
    <source>
        <dbReference type="Proteomes" id="UP000190460"/>
    </source>
</evidence>
<keyword evidence="1" id="KW-0472">Membrane</keyword>
<dbReference type="PANTHER" id="PTHR38095:SF1">
    <property type="entry name" value="ANAEROBIC DIMETHYL SULFOXIDE REDUCTASE CHAIN YNFH"/>
    <property type="match status" value="1"/>
</dbReference>
<evidence type="ECO:0000313" key="2">
    <source>
        <dbReference type="EMBL" id="SKA85192.1"/>
    </source>
</evidence>
<dbReference type="GO" id="GO:0009390">
    <property type="term" value="C:dimethyl sulfoxide reductase complex"/>
    <property type="evidence" value="ECO:0007669"/>
    <property type="project" value="TreeGrafter"/>
</dbReference>
<name>A0A1T4X6G6_9GAMM</name>
<protein>
    <submittedName>
        <fullName evidence="2">DMSO reductase anchor subunit</fullName>
    </submittedName>
</protein>
<dbReference type="RefSeq" id="WP_078923048.1">
    <property type="nucleotide sequence ID" value="NZ_FUYB01000013.1"/>
</dbReference>
<keyword evidence="1" id="KW-1133">Transmembrane helix</keyword>
<sequence>MHPAFSVIFFTVASGAGYGLFILMALGYILGFVEFDKGVTLVGGLLSLALISAGLLSSTLHLANPKNAWRAFFRFRTSWLAREGVFAVLFYPVALLFLLGLWVNLEAGVYNGFVAFIGVAASLLALATLFSTGMIYGCLKTIRQWNTALTPTNYLLLGLATGGVLFVLVLAWNGKPTLVMASLSLALLTIAAISKAIYYFWVRTVIGPTINTATGFTRAQVRLLDTGHTAGTFLTDEFAYFAPAKLLLALRITVFVAGFFIPLMLLGFMVLGAQASGLAFLAMLSSFIGIGAERWLFFAEARHVIRLYHGAQHT</sequence>
<dbReference type="GO" id="GO:0009389">
    <property type="term" value="F:dimethyl sulfoxide reductase activity"/>
    <property type="evidence" value="ECO:0007669"/>
    <property type="project" value="TreeGrafter"/>
</dbReference>
<feature type="transmembrane region" description="Helical" evidence="1">
    <location>
        <begin position="277"/>
        <end position="297"/>
    </location>
</feature>
<feature type="transmembrane region" description="Helical" evidence="1">
    <location>
        <begin position="109"/>
        <end position="139"/>
    </location>
</feature>
<feature type="transmembrane region" description="Helical" evidence="1">
    <location>
        <begin position="7"/>
        <end position="29"/>
    </location>
</feature>
<dbReference type="GO" id="GO:0019645">
    <property type="term" value="P:anaerobic electron transport chain"/>
    <property type="evidence" value="ECO:0007669"/>
    <property type="project" value="InterPro"/>
</dbReference>
<feature type="transmembrane region" description="Helical" evidence="1">
    <location>
        <begin position="151"/>
        <end position="172"/>
    </location>
</feature>
<accession>A0A1T4X6G6</accession>
<reference evidence="2 3" key="1">
    <citation type="submission" date="2017-02" db="EMBL/GenBank/DDBJ databases">
        <authorList>
            <person name="Peterson S.W."/>
        </authorList>
    </citation>
    <scope>NUCLEOTIDE SEQUENCE [LARGE SCALE GENOMIC DNA]</scope>
    <source>
        <strain evidence="2 3">ATCC 49788</strain>
    </source>
</reference>
<proteinExistence type="predicted"/>
<keyword evidence="1" id="KW-0812">Transmembrane</keyword>
<dbReference type="STRING" id="92487.SAMN02745130_02591"/>
<dbReference type="Pfam" id="PF04976">
    <property type="entry name" value="DmsC"/>
    <property type="match status" value="1"/>
</dbReference>
<dbReference type="AlphaFoldDB" id="A0A1T4X6G6"/>
<feature type="transmembrane region" description="Helical" evidence="1">
    <location>
        <begin position="248"/>
        <end position="271"/>
    </location>
</feature>